<organism evidence="1">
    <name type="scientific">Podoviridae sp. ctsNK10</name>
    <dbReference type="NCBI Taxonomy" id="2826582"/>
    <lineage>
        <taxon>Viruses</taxon>
        <taxon>Duplodnaviria</taxon>
        <taxon>Heunggongvirae</taxon>
        <taxon>Uroviricota</taxon>
        <taxon>Caudoviricetes</taxon>
    </lineage>
</organism>
<sequence length="40" mass="4782">MFKYNRSKAKYTHLIHNDDGEIVEEECTKYVAHAERNGKR</sequence>
<proteinExistence type="predicted"/>
<dbReference type="EMBL" id="BK015191">
    <property type="protein sequence ID" value="DAD95399.1"/>
    <property type="molecule type" value="Genomic_DNA"/>
</dbReference>
<reference evidence="1" key="1">
    <citation type="journal article" date="2021" name="Proc. Natl. Acad. Sci. U.S.A.">
        <title>A Catalog of Tens of Thousands of Viruses from Human Metagenomes Reveals Hidden Associations with Chronic Diseases.</title>
        <authorList>
            <person name="Tisza M.J."/>
            <person name="Buck C.B."/>
        </authorList>
    </citation>
    <scope>NUCLEOTIDE SEQUENCE</scope>
    <source>
        <strain evidence="1">CtsNK10</strain>
    </source>
</reference>
<evidence type="ECO:0000313" key="1">
    <source>
        <dbReference type="EMBL" id="DAD95399.1"/>
    </source>
</evidence>
<accession>A0A8S5NM17</accession>
<name>A0A8S5NM17_9CAUD</name>
<protein>
    <submittedName>
        <fullName evidence="1">Uncharacterized protein</fullName>
    </submittedName>
</protein>